<name>A0AAV4VE96_CAEEX</name>
<comment type="caution">
    <text evidence="2">The sequence shown here is derived from an EMBL/GenBank/DDBJ whole genome shotgun (WGS) entry which is preliminary data.</text>
</comment>
<evidence type="ECO:0000313" key="2">
    <source>
        <dbReference type="EMBL" id="GIY68597.1"/>
    </source>
</evidence>
<accession>A0AAV4VE96</accession>
<dbReference type="AlphaFoldDB" id="A0AAV4VE96"/>
<gene>
    <name evidence="2" type="ORF">CEXT_605491</name>
</gene>
<organism evidence="2 3">
    <name type="scientific">Caerostris extrusa</name>
    <name type="common">Bark spider</name>
    <name type="synonym">Caerostris bankana</name>
    <dbReference type="NCBI Taxonomy" id="172846"/>
    <lineage>
        <taxon>Eukaryota</taxon>
        <taxon>Metazoa</taxon>
        <taxon>Ecdysozoa</taxon>
        <taxon>Arthropoda</taxon>
        <taxon>Chelicerata</taxon>
        <taxon>Arachnida</taxon>
        <taxon>Araneae</taxon>
        <taxon>Araneomorphae</taxon>
        <taxon>Entelegynae</taxon>
        <taxon>Araneoidea</taxon>
        <taxon>Araneidae</taxon>
        <taxon>Caerostris</taxon>
    </lineage>
</organism>
<feature type="region of interest" description="Disordered" evidence="1">
    <location>
        <begin position="1"/>
        <end position="62"/>
    </location>
</feature>
<evidence type="ECO:0000313" key="3">
    <source>
        <dbReference type="Proteomes" id="UP001054945"/>
    </source>
</evidence>
<feature type="compositionally biased region" description="Basic residues" evidence="1">
    <location>
        <begin position="18"/>
        <end position="28"/>
    </location>
</feature>
<proteinExistence type="predicted"/>
<sequence>MASRAIINYAPSPPTPPRLRKKGARKARGAIIQISAEQSPQPLRQPRNELPRGRGPSLRRASLKPRRYEAIFTTSQPAVRFF</sequence>
<evidence type="ECO:0000256" key="1">
    <source>
        <dbReference type="SAM" id="MobiDB-lite"/>
    </source>
</evidence>
<protein>
    <submittedName>
        <fullName evidence="2">Uncharacterized protein</fullName>
    </submittedName>
</protein>
<dbReference type="Proteomes" id="UP001054945">
    <property type="component" value="Unassembled WGS sequence"/>
</dbReference>
<reference evidence="2 3" key="1">
    <citation type="submission" date="2021-06" db="EMBL/GenBank/DDBJ databases">
        <title>Caerostris extrusa draft genome.</title>
        <authorList>
            <person name="Kono N."/>
            <person name="Arakawa K."/>
        </authorList>
    </citation>
    <scope>NUCLEOTIDE SEQUENCE [LARGE SCALE GENOMIC DNA]</scope>
</reference>
<keyword evidence="3" id="KW-1185">Reference proteome</keyword>
<dbReference type="EMBL" id="BPLR01014409">
    <property type="protein sequence ID" value="GIY68597.1"/>
    <property type="molecule type" value="Genomic_DNA"/>
</dbReference>